<keyword evidence="3" id="KW-0862">Zinc</keyword>
<evidence type="ECO:0000313" key="7">
    <source>
        <dbReference type="Proteomes" id="UP001372834"/>
    </source>
</evidence>
<dbReference type="AlphaFoldDB" id="A0AAN8S383"/>
<feature type="domain" description="MYND-type" evidence="5">
    <location>
        <begin position="15"/>
        <end position="52"/>
    </location>
</feature>
<evidence type="ECO:0000313" key="6">
    <source>
        <dbReference type="EMBL" id="KAK6629675.1"/>
    </source>
</evidence>
<dbReference type="PANTHER" id="PTHR28069">
    <property type="entry name" value="GH20023P"/>
    <property type="match status" value="1"/>
</dbReference>
<evidence type="ECO:0000256" key="1">
    <source>
        <dbReference type="ARBA" id="ARBA00022723"/>
    </source>
</evidence>
<dbReference type="InterPro" id="IPR046824">
    <property type="entry name" value="Mss51-like_C"/>
</dbReference>
<dbReference type="PROSITE" id="PS50865">
    <property type="entry name" value="ZF_MYND_2"/>
    <property type="match status" value="1"/>
</dbReference>
<evidence type="ECO:0000256" key="3">
    <source>
        <dbReference type="ARBA" id="ARBA00022833"/>
    </source>
</evidence>
<dbReference type="Pfam" id="PF20179">
    <property type="entry name" value="MSS51_C"/>
    <property type="match status" value="1"/>
</dbReference>
<dbReference type="Gene3D" id="6.10.140.2220">
    <property type="match status" value="1"/>
</dbReference>
<dbReference type="SUPFAM" id="SSF144232">
    <property type="entry name" value="HIT/MYND zinc finger-like"/>
    <property type="match status" value="2"/>
</dbReference>
<protein>
    <recommendedName>
        <fullName evidence="5">MYND-type domain-containing protein</fullName>
    </recommendedName>
</protein>
<gene>
    <name evidence="6" type="ORF">RUM43_003493</name>
</gene>
<evidence type="ECO:0000256" key="4">
    <source>
        <dbReference type="PROSITE-ProRule" id="PRU00134"/>
    </source>
</evidence>
<dbReference type="PANTHER" id="PTHR28069:SF2">
    <property type="entry name" value="GH20023P"/>
    <property type="match status" value="1"/>
</dbReference>
<organism evidence="6 7">
    <name type="scientific">Polyplax serrata</name>
    <name type="common">Common mouse louse</name>
    <dbReference type="NCBI Taxonomy" id="468196"/>
    <lineage>
        <taxon>Eukaryota</taxon>
        <taxon>Metazoa</taxon>
        <taxon>Ecdysozoa</taxon>
        <taxon>Arthropoda</taxon>
        <taxon>Hexapoda</taxon>
        <taxon>Insecta</taxon>
        <taxon>Pterygota</taxon>
        <taxon>Neoptera</taxon>
        <taxon>Paraneoptera</taxon>
        <taxon>Psocodea</taxon>
        <taxon>Troctomorpha</taxon>
        <taxon>Phthiraptera</taxon>
        <taxon>Anoplura</taxon>
        <taxon>Polyplacidae</taxon>
        <taxon>Polyplax</taxon>
    </lineage>
</organism>
<proteinExistence type="predicted"/>
<reference evidence="6 7" key="1">
    <citation type="submission" date="2023-10" db="EMBL/GenBank/DDBJ databases">
        <title>Genomes of two closely related lineages of the louse Polyplax serrata with different host specificities.</title>
        <authorList>
            <person name="Martinu J."/>
            <person name="Tarabai H."/>
            <person name="Stefka J."/>
            <person name="Hypsa V."/>
        </authorList>
    </citation>
    <scope>NUCLEOTIDE SEQUENCE [LARGE SCALE GENOMIC DNA]</scope>
    <source>
        <strain evidence="6">HR10_N</strain>
    </source>
</reference>
<dbReference type="InterPro" id="IPR002893">
    <property type="entry name" value="Znf_MYND"/>
</dbReference>
<dbReference type="PROSITE" id="PS01360">
    <property type="entry name" value="ZF_MYND_1"/>
    <property type="match status" value="1"/>
</dbReference>
<sequence>MQRPFEKTHFLANSCQVCGGKETSHACLICRLVFYCSTEHRRQDWYRHSTFCWAVNKICETDGIDHLHQLVPGKDFQAHRHTAASKCIALLGRGLQPWEMEMIYHPRVCQVCGEFNWEKLFPCAKCRFVYTCERQHFRKDHKKWCNTFKTYSEVMGSEQTPNKLENHLQIEVIDKSSMVELMKKVAIDEPEKVQLSEVLTYPLTVFHALRQIKLIGQEEVTVLFVGAETQAEVEPLVKWERYLLHMLTVVRVLRLIFLGPELRTCADELTEMCEDCRSQNKQMKCEFINGKFYHEHSVDGKVDLICALNSGMYRQCGFAGGDSWKETMVRLFTLQPAPVLVTEYTSYELKKDLEKVENLFGKLKLLVQPGLNPYASLKPGLNVISEDETPVIFKNYYSVVFKPKKVK</sequence>
<keyword evidence="1" id="KW-0479">Metal-binding</keyword>
<evidence type="ECO:0000259" key="5">
    <source>
        <dbReference type="PROSITE" id="PS50865"/>
    </source>
</evidence>
<comment type="caution">
    <text evidence="6">The sequence shown here is derived from an EMBL/GenBank/DDBJ whole genome shotgun (WGS) entry which is preliminary data.</text>
</comment>
<accession>A0AAN8S383</accession>
<dbReference type="Proteomes" id="UP001372834">
    <property type="component" value="Unassembled WGS sequence"/>
</dbReference>
<evidence type="ECO:0000256" key="2">
    <source>
        <dbReference type="ARBA" id="ARBA00022771"/>
    </source>
</evidence>
<dbReference type="Pfam" id="PF01753">
    <property type="entry name" value="zf-MYND"/>
    <property type="match status" value="1"/>
</dbReference>
<dbReference type="EMBL" id="JAWJWE010000036">
    <property type="protein sequence ID" value="KAK6629675.1"/>
    <property type="molecule type" value="Genomic_DNA"/>
</dbReference>
<keyword evidence="2 4" id="KW-0863">Zinc-finger</keyword>
<dbReference type="GO" id="GO:0008270">
    <property type="term" value="F:zinc ion binding"/>
    <property type="evidence" value="ECO:0007669"/>
    <property type="project" value="UniProtKB-KW"/>
</dbReference>
<name>A0AAN8S383_POLSC</name>